<dbReference type="AlphaFoldDB" id="A0A126QPB0"/>
<keyword evidence="4" id="KW-1185">Reference proteome</keyword>
<evidence type="ECO:0000313" key="2">
    <source>
        <dbReference type="EMBL" id="AMK11832.1"/>
    </source>
</evidence>
<dbReference type="EMBL" id="CP014206">
    <property type="protein sequence ID" value="AMK11832.1"/>
    <property type="molecule type" value="Genomic_DNA"/>
</dbReference>
<dbReference type="EMBL" id="SOBK01000006">
    <property type="protein sequence ID" value="TDT88374.1"/>
    <property type="molecule type" value="Genomic_DNA"/>
</dbReference>
<reference evidence="2 4" key="1">
    <citation type="journal article" date="2016" name="Front. Microbiol.">
        <title>Genome Sequence of the Piezophilic, Mesophilic Sulfate-Reducing Bacterium Desulfovibrio indicus J2T.</title>
        <authorList>
            <person name="Cao J."/>
            <person name="Maignien L."/>
            <person name="Shao Z."/>
            <person name="Alain K."/>
            <person name="Jebbar M."/>
        </authorList>
    </citation>
    <scope>NUCLEOTIDE SEQUENCE [LARGE SCALE GENOMIC DNA]</scope>
    <source>
        <strain evidence="2 4">J2</strain>
    </source>
</reference>
<gene>
    <name evidence="2" type="ORF">AWY79_12260</name>
    <name evidence="3" type="ORF">EDC59_106190</name>
</gene>
<dbReference type="Pfam" id="PF03646">
    <property type="entry name" value="FlaG"/>
    <property type="match status" value="1"/>
</dbReference>
<feature type="region of interest" description="Disordered" evidence="1">
    <location>
        <begin position="1"/>
        <end position="53"/>
    </location>
</feature>
<dbReference type="InterPro" id="IPR005186">
    <property type="entry name" value="FlaG"/>
</dbReference>
<proteinExistence type="predicted"/>
<organism evidence="3 5">
    <name type="scientific">Pseudodesulfovibrio indicus</name>
    <dbReference type="NCBI Taxonomy" id="1716143"/>
    <lineage>
        <taxon>Bacteria</taxon>
        <taxon>Pseudomonadati</taxon>
        <taxon>Thermodesulfobacteriota</taxon>
        <taxon>Desulfovibrionia</taxon>
        <taxon>Desulfovibrionales</taxon>
        <taxon>Desulfovibrionaceae</taxon>
    </lineage>
</organism>
<dbReference type="Proteomes" id="UP000055611">
    <property type="component" value="Chromosome"/>
</dbReference>
<dbReference type="KEGG" id="dej:AWY79_12260"/>
<evidence type="ECO:0000313" key="4">
    <source>
        <dbReference type="Proteomes" id="UP000055611"/>
    </source>
</evidence>
<evidence type="ECO:0000256" key="1">
    <source>
        <dbReference type="SAM" id="MobiDB-lite"/>
    </source>
</evidence>
<dbReference type="OrthoDB" id="5461074at2"/>
<reference evidence="3 5" key="2">
    <citation type="submission" date="2019-03" db="EMBL/GenBank/DDBJ databases">
        <title>Genomic Encyclopedia of Type Strains, Phase IV (KMG-IV): sequencing the most valuable type-strain genomes for metagenomic binning, comparative biology and taxonomic classification.</title>
        <authorList>
            <person name="Goeker M."/>
        </authorList>
    </citation>
    <scope>NUCLEOTIDE SEQUENCE [LARGE SCALE GENOMIC DNA]</scope>
    <source>
        <strain evidence="3 5">DSM 101483</strain>
    </source>
</reference>
<evidence type="ECO:0000313" key="5">
    <source>
        <dbReference type="Proteomes" id="UP000295506"/>
    </source>
</evidence>
<feature type="compositionally biased region" description="Basic and acidic residues" evidence="1">
    <location>
        <begin position="29"/>
        <end position="53"/>
    </location>
</feature>
<dbReference type="Gene3D" id="3.30.160.170">
    <property type="entry name" value="FlaG-like"/>
    <property type="match status" value="1"/>
</dbReference>
<protein>
    <submittedName>
        <fullName evidence="2">Flagellar biosynthesis protein FlaG</fullName>
    </submittedName>
    <submittedName>
        <fullName evidence="3">Flagellar protein FlaG</fullName>
    </submittedName>
</protein>
<evidence type="ECO:0000313" key="3">
    <source>
        <dbReference type="EMBL" id="TDT88374.1"/>
    </source>
</evidence>
<name>A0A126QPB0_9BACT</name>
<dbReference type="RefSeq" id="WP_066804290.1">
    <property type="nucleotide sequence ID" value="NZ_CP014206.1"/>
</dbReference>
<accession>A0A126QPB0</accession>
<keyword evidence="3" id="KW-0969">Cilium</keyword>
<sequence>MNIPEMNIDVKQGLHSESAAQAKAVQRPPAHDDPGRDDSLMARKDVKGNEIGPTREELETIIAEAEQALDSNDVKLKFNVLENNDTIQVEVIDSNGKTIRKIPEDDLIKLTKSLKNLGQGFLDEVL</sequence>
<keyword evidence="3" id="KW-0966">Cell projection</keyword>
<dbReference type="Proteomes" id="UP000295506">
    <property type="component" value="Unassembled WGS sequence"/>
</dbReference>
<keyword evidence="3" id="KW-0282">Flagellum</keyword>
<dbReference type="SUPFAM" id="SSF160214">
    <property type="entry name" value="FlaG-like"/>
    <property type="match status" value="1"/>
</dbReference>
<dbReference type="InterPro" id="IPR035924">
    <property type="entry name" value="FlaG-like_sf"/>
</dbReference>